<feature type="domain" description="GH18" evidence="11">
    <location>
        <begin position="34"/>
        <end position="408"/>
    </location>
</feature>
<evidence type="ECO:0000313" key="13">
    <source>
        <dbReference type="RefSeq" id="XP_013402309.1"/>
    </source>
</evidence>
<dbReference type="SUPFAM" id="SSF54556">
    <property type="entry name" value="Chitinase insertion domain"/>
    <property type="match status" value="1"/>
</dbReference>
<evidence type="ECO:0000256" key="7">
    <source>
        <dbReference type="RuleBase" id="RU000489"/>
    </source>
</evidence>
<keyword evidence="6 7" id="KW-0326">Glycosidase</keyword>
<evidence type="ECO:0000256" key="9">
    <source>
        <dbReference type="SAM" id="SignalP"/>
    </source>
</evidence>
<keyword evidence="4 7" id="KW-0378">Hydrolase</keyword>
<evidence type="ECO:0000259" key="11">
    <source>
        <dbReference type="PROSITE" id="PS51910"/>
    </source>
</evidence>
<dbReference type="PROSITE" id="PS51910">
    <property type="entry name" value="GH18_2"/>
    <property type="match status" value="1"/>
</dbReference>
<sequence>MKGVSVILLVCCFLWHAEARSYLRAYSTTPGKDYKFVCYHTNWSQYRPSPGKFFPEDIDPNLCTHLIYAFAKFNGNRLAAFEWNDESTDWSVGLYERFNNLKKQNPNLKTLIAVGGWNLASGPFTKMVSTAANRREFIDTSIKFMRDRNFDGLDLDWEYPAARGSPPEDKQRFTALVKELKEAFIDEARNTGNERLLLTAAVPAGKETIDNGYEVETVGKYLDFVNLMSYDLRGAWESVTGHQSPLYPRKDETGEDLYLNLEFTAKYWASQGVVPEKLIIGMPTYGRGFTLSNPANNGMGAPAKGAANAGRYTREGGFLSYYEICEMLNNGATSVWHNEHQVPYAYKGDQWVGYDNPQSLKLKVDWLKREGFGGAMVWALDLDDHTGTSCGEGRYPLMNTIKSRLFGAGGPPSLPQTTPRPSPTEAPTEKPTPAPTKPLPESTKAPITDPKTTVPPATKAPSNPSTKAPVTNPPTKAPETNPPTKAPETKPPVQPTQAPGSEFKCQSKGYFTDPKDCGKFYICEPAGSGFTSYHMSCGAGTHFDETNKVCDFPEKANCKYGDGSSVQKPDSICSWKGQGVFRDPDNCGKYYMCVPGHKPYRMECPHGLAFNQIGSASGVCDWPYNVKGC</sequence>
<dbReference type="PANTHER" id="PTHR11177:SF317">
    <property type="entry name" value="CHITINASE 12-RELATED"/>
    <property type="match status" value="1"/>
</dbReference>
<reference evidence="13" key="1">
    <citation type="submission" date="2025-08" db="UniProtKB">
        <authorList>
            <consortium name="RefSeq"/>
        </authorList>
    </citation>
    <scope>IDENTIFICATION</scope>
    <source>
        <tissue evidence="13">Gonads</tissue>
    </source>
</reference>
<dbReference type="CDD" id="cd02872">
    <property type="entry name" value="GH18_chitolectin_chitotriosidase"/>
    <property type="match status" value="1"/>
</dbReference>
<gene>
    <name evidence="13" type="primary">LOC106167949</name>
</gene>
<dbReference type="RefSeq" id="XP_013402309.1">
    <property type="nucleotide sequence ID" value="XM_013546855.1"/>
</dbReference>
<keyword evidence="5" id="KW-1015">Disulfide bond</keyword>
<dbReference type="InParanoid" id="A0A1S3IXN4"/>
<dbReference type="SMR" id="A0A1S3IXN4"/>
<accession>A0A1S3IXN4</accession>
<feature type="region of interest" description="Disordered" evidence="8">
    <location>
        <begin position="403"/>
        <end position="505"/>
    </location>
</feature>
<dbReference type="FunFam" id="3.10.50.10:FF:000001">
    <property type="entry name" value="Chitinase 3-like 1"/>
    <property type="match status" value="1"/>
</dbReference>
<dbReference type="SMART" id="SM00636">
    <property type="entry name" value="Glyco_18"/>
    <property type="match status" value="1"/>
</dbReference>
<dbReference type="InterPro" id="IPR017853">
    <property type="entry name" value="GH"/>
</dbReference>
<proteinExistence type="inferred from homology"/>
<evidence type="ECO:0000256" key="4">
    <source>
        <dbReference type="ARBA" id="ARBA00022801"/>
    </source>
</evidence>
<name>A0A1S3IXN4_LINAN</name>
<dbReference type="GO" id="GO:0006032">
    <property type="term" value="P:chitin catabolic process"/>
    <property type="evidence" value="ECO:0007669"/>
    <property type="project" value="TreeGrafter"/>
</dbReference>
<evidence type="ECO:0000313" key="12">
    <source>
        <dbReference type="Proteomes" id="UP000085678"/>
    </source>
</evidence>
<feature type="compositionally biased region" description="Low complexity" evidence="8">
    <location>
        <begin position="448"/>
        <end position="461"/>
    </location>
</feature>
<feature type="compositionally biased region" description="Pro residues" evidence="8">
    <location>
        <begin position="412"/>
        <end position="438"/>
    </location>
</feature>
<dbReference type="InterPro" id="IPR001223">
    <property type="entry name" value="Glyco_hydro18_cat"/>
</dbReference>
<dbReference type="OrthoDB" id="76388at2759"/>
<comment type="similarity">
    <text evidence="1">Belongs to the glycosyl hydrolase 18 family. Chitinase class II subfamily.</text>
</comment>
<dbReference type="AlphaFoldDB" id="A0A1S3IXN4"/>
<dbReference type="InterPro" id="IPR011583">
    <property type="entry name" value="Chitinase_II/V-like_cat"/>
</dbReference>
<feature type="domain" description="Chitin-binding type-2" evidence="10">
    <location>
        <begin position="502"/>
        <end position="560"/>
    </location>
</feature>
<feature type="chain" id="PRO_5010306407" evidence="9">
    <location>
        <begin position="20"/>
        <end position="629"/>
    </location>
</feature>
<dbReference type="PROSITE" id="PS50940">
    <property type="entry name" value="CHIT_BIND_II"/>
    <property type="match status" value="2"/>
</dbReference>
<keyword evidence="12" id="KW-1185">Reference proteome</keyword>
<dbReference type="Gene3D" id="2.170.140.10">
    <property type="entry name" value="Chitin binding domain"/>
    <property type="match status" value="2"/>
</dbReference>
<dbReference type="Pfam" id="PF00704">
    <property type="entry name" value="Glyco_hydro_18"/>
    <property type="match status" value="1"/>
</dbReference>
<keyword evidence="3 9" id="KW-0732">Signal</keyword>
<dbReference type="Pfam" id="PF01607">
    <property type="entry name" value="CBM_14"/>
    <property type="match status" value="2"/>
</dbReference>
<dbReference type="InterPro" id="IPR036508">
    <property type="entry name" value="Chitin-bd_dom_sf"/>
</dbReference>
<evidence type="ECO:0000256" key="1">
    <source>
        <dbReference type="ARBA" id="ARBA00009121"/>
    </source>
</evidence>
<dbReference type="Gene3D" id="3.10.50.10">
    <property type="match status" value="1"/>
</dbReference>
<dbReference type="GO" id="GO:0005975">
    <property type="term" value="P:carbohydrate metabolic process"/>
    <property type="evidence" value="ECO:0007669"/>
    <property type="project" value="InterPro"/>
</dbReference>
<dbReference type="SMART" id="SM00494">
    <property type="entry name" value="ChtBD2"/>
    <property type="match status" value="2"/>
</dbReference>
<evidence type="ECO:0000256" key="5">
    <source>
        <dbReference type="ARBA" id="ARBA00023157"/>
    </source>
</evidence>
<feature type="signal peptide" evidence="9">
    <location>
        <begin position="1"/>
        <end position="19"/>
    </location>
</feature>
<dbReference type="SUPFAM" id="SSF51445">
    <property type="entry name" value="(Trans)glycosidases"/>
    <property type="match status" value="1"/>
</dbReference>
<evidence type="ECO:0000256" key="2">
    <source>
        <dbReference type="ARBA" id="ARBA00022669"/>
    </source>
</evidence>
<dbReference type="InterPro" id="IPR001579">
    <property type="entry name" value="Glyco_hydro_18_chit_AS"/>
</dbReference>
<evidence type="ECO:0000256" key="6">
    <source>
        <dbReference type="ARBA" id="ARBA00023295"/>
    </source>
</evidence>
<dbReference type="InterPro" id="IPR029070">
    <property type="entry name" value="Chitinase_insertion_sf"/>
</dbReference>
<protein>
    <submittedName>
        <fullName evidence="13">Chitotriosidase-1</fullName>
    </submittedName>
</protein>
<dbReference type="STRING" id="7574.A0A1S3IXN4"/>
<dbReference type="KEGG" id="lak:106167949"/>
<evidence type="ECO:0000256" key="8">
    <source>
        <dbReference type="SAM" id="MobiDB-lite"/>
    </source>
</evidence>
<dbReference type="GO" id="GO:0004568">
    <property type="term" value="F:chitinase activity"/>
    <property type="evidence" value="ECO:0007669"/>
    <property type="project" value="TreeGrafter"/>
</dbReference>
<dbReference type="PANTHER" id="PTHR11177">
    <property type="entry name" value="CHITINASE"/>
    <property type="match status" value="1"/>
</dbReference>
<keyword evidence="2" id="KW-0147">Chitin-binding</keyword>
<dbReference type="FunFam" id="3.20.20.80:FF:000007">
    <property type="entry name" value="Acidic mammalian chitinase"/>
    <property type="match status" value="1"/>
</dbReference>
<evidence type="ECO:0000259" key="10">
    <source>
        <dbReference type="PROSITE" id="PS50940"/>
    </source>
</evidence>
<dbReference type="Gene3D" id="3.20.20.80">
    <property type="entry name" value="Glycosidases"/>
    <property type="match status" value="1"/>
</dbReference>
<evidence type="ECO:0000256" key="3">
    <source>
        <dbReference type="ARBA" id="ARBA00022729"/>
    </source>
</evidence>
<feature type="domain" description="Chitin-binding type-2" evidence="10">
    <location>
        <begin position="570"/>
        <end position="629"/>
    </location>
</feature>
<dbReference type="Proteomes" id="UP000085678">
    <property type="component" value="Unplaced"/>
</dbReference>
<dbReference type="GeneID" id="106167949"/>
<dbReference type="SUPFAM" id="SSF57625">
    <property type="entry name" value="Invertebrate chitin-binding proteins"/>
    <property type="match status" value="2"/>
</dbReference>
<dbReference type="GO" id="GO:0005576">
    <property type="term" value="C:extracellular region"/>
    <property type="evidence" value="ECO:0007669"/>
    <property type="project" value="InterPro"/>
</dbReference>
<dbReference type="InterPro" id="IPR002557">
    <property type="entry name" value="Chitin-bd_dom"/>
</dbReference>
<dbReference type="GO" id="GO:0008061">
    <property type="term" value="F:chitin binding"/>
    <property type="evidence" value="ECO:0007669"/>
    <property type="project" value="UniProtKB-KW"/>
</dbReference>
<dbReference type="PROSITE" id="PS01095">
    <property type="entry name" value="GH18_1"/>
    <property type="match status" value="1"/>
</dbReference>
<organism evidence="12 13">
    <name type="scientific">Lingula anatina</name>
    <name type="common">Brachiopod</name>
    <name type="synonym">Lingula unguis</name>
    <dbReference type="NCBI Taxonomy" id="7574"/>
    <lineage>
        <taxon>Eukaryota</taxon>
        <taxon>Metazoa</taxon>
        <taxon>Spiralia</taxon>
        <taxon>Lophotrochozoa</taxon>
        <taxon>Brachiopoda</taxon>
        <taxon>Linguliformea</taxon>
        <taxon>Lingulata</taxon>
        <taxon>Lingulida</taxon>
        <taxon>Linguloidea</taxon>
        <taxon>Lingulidae</taxon>
        <taxon>Lingula</taxon>
    </lineage>
</organism>
<dbReference type="InterPro" id="IPR050314">
    <property type="entry name" value="Glycosyl_Hydrlase_18"/>
</dbReference>
<feature type="compositionally biased region" description="Pro residues" evidence="8">
    <location>
        <begin position="471"/>
        <end position="494"/>
    </location>
</feature>